<keyword evidence="2 7" id="KW-0813">Transport</keyword>
<gene>
    <name evidence="8" type="ORF">Back11_59050</name>
</gene>
<evidence type="ECO:0000256" key="3">
    <source>
        <dbReference type="ARBA" id="ARBA00022475"/>
    </source>
</evidence>
<dbReference type="GO" id="GO:0005886">
    <property type="term" value="C:plasma membrane"/>
    <property type="evidence" value="ECO:0007669"/>
    <property type="project" value="UniProtKB-SubCell"/>
</dbReference>
<evidence type="ECO:0000256" key="5">
    <source>
        <dbReference type="ARBA" id="ARBA00022989"/>
    </source>
</evidence>
<proteinExistence type="inferred from homology"/>
<protein>
    <submittedName>
        <fullName evidence="8">Sugar ABC transporter permease</fullName>
    </submittedName>
</protein>
<keyword evidence="3" id="KW-1003">Cell membrane</keyword>
<feature type="transmembrane region" description="Helical" evidence="7">
    <location>
        <begin position="71"/>
        <end position="91"/>
    </location>
</feature>
<keyword evidence="4 7" id="KW-0812">Transmembrane</keyword>
<sequence>MSFFDYNLMDPPGRFVGLGNYLLLYQSSDFWTAFGNTLIFGALFVGLTFWVPIVQALFLNEIHRSNAVFRFLYLLPAAVPSVAGFVLWKWMYNPDYGLLNEWLNWIGLGPYNWLSDPSIAKLAIVIPSMLGGGINVLIYYSAMRSIPEEVIEAAKIDGANPWQRILKIIFPGLRFIIGIQFIAFLAGVFLTFEPMYIMTGGGPVNSTRVLTMLVYEYAFKSYRFGLAGAISLIMFLLIAVITLVQLRLSKDQTE</sequence>
<evidence type="ECO:0000256" key="1">
    <source>
        <dbReference type="ARBA" id="ARBA00004651"/>
    </source>
</evidence>
<evidence type="ECO:0000313" key="8">
    <source>
        <dbReference type="EMBL" id="BBH24560.1"/>
    </source>
</evidence>
<accession>A0A3G9J067</accession>
<feature type="transmembrane region" description="Helical" evidence="7">
    <location>
        <begin position="172"/>
        <end position="192"/>
    </location>
</feature>
<dbReference type="GO" id="GO:0055085">
    <property type="term" value="P:transmembrane transport"/>
    <property type="evidence" value="ECO:0007669"/>
    <property type="project" value="InterPro"/>
</dbReference>
<evidence type="ECO:0000256" key="6">
    <source>
        <dbReference type="ARBA" id="ARBA00023136"/>
    </source>
</evidence>
<dbReference type="InterPro" id="IPR051393">
    <property type="entry name" value="ABC_transporter_permease"/>
</dbReference>
<dbReference type="RefSeq" id="WP_232016072.1">
    <property type="nucleotide sequence ID" value="NZ_AP019308.1"/>
</dbReference>
<name>A0A3G9J067_9BACL</name>
<dbReference type="Pfam" id="PF00528">
    <property type="entry name" value="BPD_transp_1"/>
    <property type="match status" value="1"/>
</dbReference>
<comment type="subcellular location">
    <subcellularLocation>
        <location evidence="1 7">Cell membrane</location>
        <topology evidence="1 7">Multi-pass membrane protein</topology>
    </subcellularLocation>
</comment>
<dbReference type="PANTHER" id="PTHR30193">
    <property type="entry name" value="ABC TRANSPORTER PERMEASE PROTEIN"/>
    <property type="match status" value="1"/>
</dbReference>
<organism evidence="8 9">
    <name type="scientific">Paenibacillus baekrokdamisoli</name>
    <dbReference type="NCBI Taxonomy" id="1712516"/>
    <lineage>
        <taxon>Bacteria</taxon>
        <taxon>Bacillati</taxon>
        <taxon>Bacillota</taxon>
        <taxon>Bacilli</taxon>
        <taxon>Bacillales</taxon>
        <taxon>Paenibacillaceae</taxon>
        <taxon>Paenibacillus</taxon>
    </lineage>
</organism>
<keyword evidence="6 7" id="KW-0472">Membrane</keyword>
<keyword evidence="5 7" id="KW-1133">Transmembrane helix</keyword>
<evidence type="ECO:0000313" key="9">
    <source>
        <dbReference type="Proteomes" id="UP000275368"/>
    </source>
</evidence>
<feature type="transmembrane region" description="Helical" evidence="7">
    <location>
        <begin position="119"/>
        <end position="140"/>
    </location>
</feature>
<reference evidence="8 9" key="1">
    <citation type="submission" date="2018-11" db="EMBL/GenBank/DDBJ databases">
        <title>Complete genome sequence of Paenibacillus baekrokdamisoli strain KCTC 33723.</title>
        <authorList>
            <person name="Kang S.W."/>
            <person name="Lee K.C."/>
            <person name="Kim K.K."/>
            <person name="Kim J.S."/>
            <person name="Kim D.S."/>
            <person name="Ko S.H."/>
            <person name="Yang S.H."/>
            <person name="Lee J.S."/>
        </authorList>
    </citation>
    <scope>NUCLEOTIDE SEQUENCE [LARGE SCALE GENOMIC DNA]</scope>
    <source>
        <strain evidence="8 9">KCTC 33723</strain>
    </source>
</reference>
<dbReference type="InterPro" id="IPR000515">
    <property type="entry name" value="MetI-like"/>
</dbReference>
<evidence type="ECO:0000256" key="7">
    <source>
        <dbReference type="RuleBase" id="RU363032"/>
    </source>
</evidence>
<comment type="similarity">
    <text evidence="7">Belongs to the binding-protein-dependent transport system permease family.</text>
</comment>
<dbReference type="Gene3D" id="1.10.3720.10">
    <property type="entry name" value="MetI-like"/>
    <property type="match status" value="1"/>
</dbReference>
<feature type="transmembrane region" description="Helical" evidence="7">
    <location>
        <begin position="38"/>
        <end position="59"/>
    </location>
</feature>
<dbReference type="AlphaFoldDB" id="A0A3G9J067"/>
<dbReference type="InterPro" id="IPR035906">
    <property type="entry name" value="MetI-like_sf"/>
</dbReference>
<evidence type="ECO:0000256" key="4">
    <source>
        <dbReference type="ARBA" id="ARBA00022692"/>
    </source>
</evidence>
<evidence type="ECO:0000256" key="2">
    <source>
        <dbReference type="ARBA" id="ARBA00022448"/>
    </source>
</evidence>
<dbReference type="SUPFAM" id="SSF161098">
    <property type="entry name" value="MetI-like"/>
    <property type="match status" value="1"/>
</dbReference>
<keyword evidence="9" id="KW-1185">Reference proteome</keyword>
<dbReference type="EMBL" id="AP019308">
    <property type="protein sequence ID" value="BBH24560.1"/>
    <property type="molecule type" value="Genomic_DNA"/>
</dbReference>
<feature type="transmembrane region" description="Helical" evidence="7">
    <location>
        <begin position="222"/>
        <end position="244"/>
    </location>
</feature>
<dbReference type="PANTHER" id="PTHR30193:SF37">
    <property type="entry name" value="INNER MEMBRANE ABC TRANSPORTER PERMEASE PROTEIN YCJO"/>
    <property type="match status" value="1"/>
</dbReference>
<dbReference type="Proteomes" id="UP000275368">
    <property type="component" value="Chromosome"/>
</dbReference>
<dbReference type="PROSITE" id="PS50928">
    <property type="entry name" value="ABC_TM1"/>
    <property type="match status" value="1"/>
</dbReference>
<dbReference type="CDD" id="cd06261">
    <property type="entry name" value="TM_PBP2"/>
    <property type="match status" value="1"/>
</dbReference>
<dbReference type="KEGG" id="pbk:Back11_59050"/>